<dbReference type="GO" id="GO:0008360">
    <property type="term" value="P:regulation of cell shape"/>
    <property type="evidence" value="ECO:0007669"/>
    <property type="project" value="UniProtKB-KW"/>
</dbReference>
<organism evidence="13 14">
    <name type="scientific">Anaeroglobus geminatus F0357</name>
    <dbReference type="NCBI Taxonomy" id="861450"/>
    <lineage>
        <taxon>Bacteria</taxon>
        <taxon>Bacillati</taxon>
        <taxon>Bacillota</taxon>
        <taxon>Negativicutes</taxon>
        <taxon>Veillonellales</taxon>
        <taxon>Veillonellaceae</taxon>
        <taxon>Anaeroglobus</taxon>
    </lineage>
</organism>
<dbReference type="GO" id="GO:0005975">
    <property type="term" value="P:carbohydrate metabolic process"/>
    <property type="evidence" value="ECO:0007669"/>
    <property type="project" value="InterPro"/>
</dbReference>
<sequence>MRRVIISGGGTGGHIYPAITIAEAIKATEPTEILYVGSKTGLENTLIPKQGYNFVTLDVRGLERNLSVRNLVTLGKTAGSLFQAERIIRKFKPQVVIGTGGFVCGPVLLAASLSGIPTLIQEQNVIPGVTNTVLACFVNRIALGYEEAAKRFKQKHKLVFTGNPVRNDILTVSRSEGLAFFGFDPAKFTLIAAGGSRGARSINTAMIKVHEHFKDADDIQILHITGDHEYDRVTKQLGSVNYHGFYGKTSRIIPYSHHMPAVLAAADLVVYRAGAVGLAELAARGLPSILIPYPYAAEDHQRYNAQAFVMNGAARMILDKLLTGEELLDEIVRVKEDRRLLQQMATASLAMGRTDAAQAIADIALELAGKSKFAEKKTRDNDG</sequence>
<evidence type="ECO:0000256" key="2">
    <source>
        <dbReference type="ARBA" id="ARBA00022618"/>
    </source>
</evidence>
<comment type="function">
    <text evidence="10">Cell wall formation. Catalyzes the transfer of a GlcNAc subunit on undecaprenyl-pyrophosphoryl-MurNAc-pentapeptide (lipid intermediate I) to form undecaprenyl-pyrophosphoryl-MurNAc-(pentapeptide)GlcNAc (lipid intermediate II).</text>
</comment>
<dbReference type="Pfam" id="PF04101">
    <property type="entry name" value="Glyco_tran_28_C"/>
    <property type="match status" value="1"/>
</dbReference>
<name>G9YI53_9FIRM</name>
<dbReference type="NCBIfam" id="TIGR01133">
    <property type="entry name" value="murG"/>
    <property type="match status" value="1"/>
</dbReference>
<comment type="similarity">
    <text evidence="10">Belongs to the glycosyltransferase 28 family. MurG subfamily.</text>
</comment>
<dbReference type="CDD" id="cd03785">
    <property type="entry name" value="GT28_MurG"/>
    <property type="match status" value="1"/>
</dbReference>
<keyword evidence="3 10" id="KW-0328">Glycosyltransferase</keyword>
<keyword evidence="7 10" id="KW-0472">Membrane</keyword>
<keyword evidence="14" id="KW-1185">Reference proteome</keyword>
<reference evidence="13 14" key="1">
    <citation type="submission" date="2011-08" db="EMBL/GenBank/DDBJ databases">
        <authorList>
            <person name="Weinstock G."/>
            <person name="Sodergren E."/>
            <person name="Clifton S."/>
            <person name="Fulton L."/>
            <person name="Fulton B."/>
            <person name="Courtney L."/>
            <person name="Fronick C."/>
            <person name="Harrison M."/>
            <person name="Strong C."/>
            <person name="Farmer C."/>
            <person name="Delahaunty K."/>
            <person name="Markovic C."/>
            <person name="Hall O."/>
            <person name="Minx P."/>
            <person name="Tomlinson C."/>
            <person name="Mitreva M."/>
            <person name="Hou S."/>
            <person name="Chen J."/>
            <person name="Wollam A."/>
            <person name="Pepin K.H."/>
            <person name="Johnson M."/>
            <person name="Bhonagiri V."/>
            <person name="Zhang X."/>
            <person name="Suruliraj S."/>
            <person name="Warren W."/>
            <person name="Chinwalla A."/>
            <person name="Mardis E.R."/>
            <person name="Wilson R.K."/>
        </authorList>
    </citation>
    <scope>NUCLEOTIDE SEQUENCE [LARGE SCALE GENOMIC DNA]</scope>
    <source>
        <strain evidence="13 14">F0357</strain>
    </source>
</reference>
<keyword evidence="6 10" id="KW-0573">Peptidoglycan synthesis</keyword>
<feature type="binding site" evidence="10">
    <location>
        <position position="166"/>
    </location>
    <ligand>
        <name>UDP-N-acetyl-alpha-D-glucosamine</name>
        <dbReference type="ChEBI" id="CHEBI:57705"/>
    </ligand>
</feature>
<dbReference type="SUPFAM" id="SSF53756">
    <property type="entry name" value="UDP-Glycosyltransferase/glycogen phosphorylase"/>
    <property type="match status" value="1"/>
</dbReference>
<dbReference type="HOGENOM" id="CLU_037404_0_1_9"/>
<proteinExistence type="inferred from homology"/>
<dbReference type="GO" id="GO:0050511">
    <property type="term" value="F:undecaprenyldiphospho-muramoylpentapeptide beta-N-acetylglucosaminyltransferase activity"/>
    <property type="evidence" value="ECO:0007669"/>
    <property type="project" value="UniProtKB-UniRule"/>
</dbReference>
<keyword evidence="4 10" id="KW-0808">Transferase</keyword>
<dbReference type="GO" id="GO:0009252">
    <property type="term" value="P:peptidoglycan biosynthetic process"/>
    <property type="evidence" value="ECO:0007669"/>
    <property type="project" value="UniProtKB-UniRule"/>
</dbReference>
<dbReference type="Proteomes" id="UP000005481">
    <property type="component" value="Unassembled WGS sequence"/>
</dbReference>
<feature type="binding site" evidence="10">
    <location>
        <begin position="11"/>
        <end position="13"/>
    </location>
    <ligand>
        <name>UDP-N-acetyl-alpha-D-glucosamine</name>
        <dbReference type="ChEBI" id="CHEBI:57705"/>
    </ligand>
</feature>
<keyword evidence="8 10" id="KW-0131">Cell cycle</keyword>
<feature type="binding site" evidence="10">
    <location>
        <position position="124"/>
    </location>
    <ligand>
        <name>UDP-N-acetyl-alpha-D-glucosamine</name>
        <dbReference type="ChEBI" id="CHEBI:57705"/>
    </ligand>
</feature>
<dbReference type="OrthoDB" id="9808936at2"/>
<evidence type="ECO:0000313" key="13">
    <source>
        <dbReference type="EMBL" id="EHM40124.1"/>
    </source>
</evidence>
<dbReference type="AlphaFoldDB" id="G9YI53"/>
<dbReference type="eggNOG" id="COG0707">
    <property type="taxonomic scope" value="Bacteria"/>
</dbReference>
<feature type="binding site" evidence="10">
    <location>
        <position position="196"/>
    </location>
    <ligand>
        <name>UDP-N-acetyl-alpha-D-glucosamine</name>
        <dbReference type="ChEBI" id="CHEBI:57705"/>
    </ligand>
</feature>
<comment type="caution">
    <text evidence="13">The sequence shown here is derived from an EMBL/GenBank/DDBJ whole genome shotgun (WGS) entry which is preliminary data.</text>
</comment>
<feature type="domain" description="Glycosyltransferase family 28 N-terminal" evidence="11">
    <location>
        <begin position="4"/>
        <end position="142"/>
    </location>
</feature>
<dbReference type="RefSeq" id="WP_006790313.1">
    <property type="nucleotide sequence ID" value="NZ_JH417599.1"/>
</dbReference>
<accession>G9YI53</accession>
<evidence type="ECO:0000313" key="14">
    <source>
        <dbReference type="Proteomes" id="UP000005481"/>
    </source>
</evidence>
<evidence type="ECO:0000256" key="3">
    <source>
        <dbReference type="ARBA" id="ARBA00022676"/>
    </source>
</evidence>
<dbReference type="UniPathway" id="UPA00219"/>
<gene>
    <name evidence="10" type="primary">murG</name>
    <name evidence="13" type="ORF">HMPREF0080_01338</name>
</gene>
<evidence type="ECO:0000256" key="6">
    <source>
        <dbReference type="ARBA" id="ARBA00022984"/>
    </source>
</evidence>
<evidence type="ECO:0000256" key="5">
    <source>
        <dbReference type="ARBA" id="ARBA00022960"/>
    </source>
</evidence>
<dbReference type="EC" id="2.4.1.227" evidence="10"/>
<dbReference type="PANTHER" id="PTHR21015:SF22">
    <property type="entry name" value="GLYCOSYLTRANSFERASE"/>
    <property type="match status" value="1"/>
</dbReference>
<dbReference type="InterPro" id="IPR007235">
    <property type="entry name" value="Glyco_trans_28_C"/>
</dbReference>
<dbReference type="Pfam" id="PF03033">
    <property type="entry name" value="Glyco_transf_28"/>
    <property type="match status" value="1"/>
</dbReference>
<keyword evidence="5 10" id="KW-0133">Cell shape</keyword>
<dbReference type="GO" id="GO:0051301">
    <property type="term" value="P:cell division"/>
    <property type="evidence" value="ECO:0007669"/>
    <property type="project" value="UniProtKB-KW"/>
</dbReference>
<evidence type="ECO:0000256" key="7">
    <source>
        <dbReference type="ARBA" id="ARBA00023136"/>
    </source>
</evidence>
<dbReference type="STRING" id="861450.HMPREF0080_01338"/>
<keyword evidence="9 10" id="KW-0961">Cell wall biogenesis/degradation</keyword>
<evidence type="ECO:0000259" key="12">
    <source>
        <dbReference type="Pfam" id="PF04101"/>
    </source>
</evidence>
<dbReference type="HAMAP" id="MF_00033">
    <property type="entry name" value="MurG"/>
    <property type="match status" value="1"/>
</dbReference>
<keyword evidence="2 10" id="KW-0132">Cell division</keyword>
<protein>
    <recommendedName>
        <fullName evidence="10">UDP-N-acetylglucosamine--N-acetylmuramyl-(pentapeptide) pyrophosphoryl-undecaprenol N-acetylglucosamine transferase</fullName>
        <ecNumber evidence="10">2.4.1.227</ecNumber>
    </recommendedName>
    <alternativeName>
        <fullName evidence="10">Undecaprenyl-PP-MurNAc-pentapeptide-UDPGlcNAc GlcNAc transferase</fullName>
    </alternativeName>
</protein>
<dbReference type="Gene3D" id="3.40.50.2000">
    <property type="entry name" value="Glycogen Phosphorylase B"/>
    <property type="match status" value="2"/>
</dbReference>
<comment type="catalytic activity">
    <reaction evidence="10">
        <text>di-trans,octa-cis-undecaprenyl diphospho-N-acetyl-alpha-D-muramoyl-L-alanyl-D-glutamyl-meso-2,6-diaminopimeloyl-D-alanyl-D-alanine + UDP-N-acetyl-alpha-D-glucosamine = di-trans,octa-cis-undecaprenyl diphospho-[N-acetyl-alpha-D-glucosaminyl-(1-&gt;4)]-N-acetyl-alpha-D-muramoyl-L-alanyl-D-glutamyl-meso-2,6-diaminopimeloyl-D-alanyl-D-alanine + UDP + H(+)</text>
        <dbReference type="Rhea" id="RHEA:31227"/>
        <dbReference type="ChEBI" id="CHEBI:15378"/>
        <dbReference type="ChEBI" id="CHEBI:57705"/>
        <dbReference type="ChEBI" id="CHEBI:58223"/>
        <dbReference type="ChEBI" id="CHEBI:61387"/>
        <dbReference type="ChEBI" id="CHEBI:61388"/>
        <dbReference type="EC" id="2.4.1.227"/>
    </reaction>
</comment>
<dbReference type="InterPro" id="IPR004276">
    <property type="entry name" value="GlycoTrans_28_N"/>
</dbReference>
<dbReference type="PANTHER" id="PTHR21015">
    <property type="entry name" value="UDP-N-ACETYLGLUCOSAMINE--N-ACETYLMURAMYL-(PENTAPEPTIDE) PYROPHOSPHORYL-UNDECAPRENOL N-ACETYLGLUCOSAMINE TRANSFERASE 1"/>
    <property type="match status" value="1"/>
</dbReference>
<dbReference type="PATRIC" id="fig|861450.3.peg.1245"/>
<comment type="pathway">
    <text evidence="10">Cell wall biogenesis; peptidoglycan biosynthesis.</text>
</comment>
<dbReference type="GO" id="GO:0051991">
    <property type="term" value="F:UDP-N-acetyl-D-glucosamine:N-acetylmuramoyl-L-alanyl-D-glutamyl-meso-2,6-diaminopimelyl-D-alanyl-D-alanine-diphosphoundecaprenol 4-beta-N-acetylglucosaminlytransferase activity"/>
    <property type="evidence" value="ECO:0007669"/>
    <property type="project" value="RHEA"/>
</dbReference>
<comment type="caution">
    <text evidence="10">Lacks conserved residue(s) required for the propagation of feature annotation.</text>
</comment>
<dbReference type="GO" id="GO:0071555">
    <property type="term" value="P:cell wall organization"/>
    <property type="evidence" value="ECO:0007669"/>
    <property type="project" value="UniProtKB-KW"/>
</dbReference>
<dbReference type="InterPro" id="IPR006009">
    <property type="entry name" value="GlcNAc_MurG"/>
</dbReference>
<evidence type="ECO:0000256" key="9">
    <source>
        <dbReference type="ARBA" id="ARBA00023316"/>
    </source>
</evidence>
<keyword evidence="1 10" id="KW-1003">Cell membrane</keyword>
<evidence type="ECO:0000256" key="1">
    <source>
        <dbReference type="ARBA" id="ARBA00022475"/>
    </source>
</evidence>
<comment type="subcellular location">
    <subcellularLocation>
        <location evidence="10">Cell membrane</location>
        <topology evidence="10">Peripheral membrane protein</topology>
        <orientation evidence="10">Cytoplasmic side</orientation>
    </subcellularLocation>
</comment>
<feature type="binding site" evidence="10">
    <location>
        <position position="301"/>
    </location>
    <ligand>
        <name>UDP-N-acetyl-alpha-D-glucosamine</name>
        <dbReference type="ChEBI" id="CHEBI:57705"/>
    </ligand>
</feature>
<evidence type="ECO:0000259" key="11">
    <source>
        <dbReference type="Pfam" id="PF03033"/>
    </source>
</evidence>
<dbReference type="EMBL" id="AGCJ01000057">
    <property type="protein sequence ID" value="EHM40124.1"/>
    <property type="molecule type" value="Genomic_DNA"/>
</dbReference>
<evidence type="ECO:0000256" key="10">
    <source>
        <dbReference type="HAMAP-Rule" id="MF_00033"/>
    </source>
</evidence>
<evidence type="ECO:0000256" key="8">
    <source>
        <dbReference type="ARBA" id="ARBA00023306"/>
    </source>
</evidence>
<evidence type="ECO:0000256" key="4">
    <source>
        <dbReference type="ARBA" id="ARBA00022679"/>
    </source>
</evidence>
<dbReference type="GO" id="GO:0005886">
    <property type="term" value="C:plasma membrane"/>
    <property type="evidence" value="ECO:0007669"/>
    <property type="project" value="UniProtKB-SubCell"/>
</dbReference>
<feature type="domain" description="Glycosyl transferase family 28 C-terminal" evidence="12">
    <location>
        <begin position="192"/>
        <end position="359"/>
    </location>
</feature>